<dbReference type="STRING" id="1344416.A0A139ADD6"/>
<dbReference type="PANTHER" id="PTHR45197">
    <property type="entry name" value="SYNTHASE, PUTATIVE (AFU_ORTHOLOGUE AFUA_7G04190)-RELATED"/>
    <property type="match status" value="1"/>
</dbReference>
<evidence type="ECO:0000256" key="5">
    <source>
        <dbReference type="ARBA" id="ARBA00022516"/>
    </source>
</evidence>
<comment type="subcellular location">
    <subcellularLocation>
        <location evidence="1">Membrane</location>
        <topology evidence="1">Multi-pass membrane protein</topology>
    </subcellularLocation>
</comment>
<evidence type="ECO:0000313" key="15">
    <source>
        <dbReference type="EMBL" id="KXS14433.1"/>
    </source>
</evidence>
<dbReference type="CDD" id="cd02440">
    <property type="entry name" value="AdoMet_MTases"/>
    <property type="match status" value="1"/>
</dbReference>
<evidence type="ECO:0000256" key="14">
    <source>
        <dbReference type="ARBA" id="ARBA00039020"/>
    </source>
</evidence>
<evidence type="ECO:0000256" key="12">
    <source>
        <dbReference type="ARBA" id="ARBA00023098"/>
    </source>
</evidence>
<sequence length="479" mass="54993">MPLTPGKEPYWATHDGRKVVSVHEPPYPVEGHGNDTFSNLSLATAILGVAAPIPVLLDLPFTTLPTILAVTAAPTFVVYNYARAWIYGNYVATDDSKAPLPKKPIEEYLEFKDPALKRRFGGSKIPMELFFENYMDGKIDIKGDVLDVLEHRHDWAVFRFSLGQATFLVSQWVPELLWHSKKQDETQVGENYDRGNDFYNAFLGPTMTYTSGVVVDKTRKETLEELQRNKYDLVLRKTLFDRPGLKHLDIGCGWGPLVIHAAKHFKTAESVGVTLAKNQVSWGNDWAAREGVSDVARLEVMDYRDIPTKYPGKKWDRITCLEMAEHVGVLRFQTFLRQIYDTLEDDGVFYMQVAGLRRTWQYEDFIWGLFMAKYIFPGADASTPLNWYLEQLERAGFEVQSTETMGTHYSATLWRWYENWLSNRGSMVKAYGEKMARLWEIFLAWSTIIARQGSATVYFIVAHKNKNGFDRTRFMPPRA</sequence>
<evidence type="ECO:0000256" key="8">
    <source>
        <dbReference type="ARBA" id="ARBA00022691"/>
    </source>
</evidence>
<dbReference type="GO" id="GO:0006665">
    <property type="term" value="P:sphingolipid metabolic process"/>
    <property type="evidence" value="ECO:0007669"/>
    <property type="project" value="UniProtKB-KW"/>
</dbReference>
<evidence type="ECO:0000256" key="11">
    <source>
        <dbReference type="ARBA" id="ARBA00022989"/>
    </source>
</evidence>
<keyword evidence="16" id="KW-1185">Reference proteome</keyword>
<evidence type="ECO:0000256" key="7">
    <source>
        <dbReference type="ARBA" id="ARBA00022679"/>
    </source>
</evidence>
<dbReference type="Proteomes" id="UP000070544">
    <property type="component" value="Unassembled WGS sequence"/>
</dbReference>
<keyword evidence="11" id="KW-1133">Transmembrane helix</keyword>
<dbReference type="Gene3D" id="3.40.50.150">
    <property type="entry name" value="Vaccinia Virus protein VP39"/>
    <property type="match status" value="1"/>
</dbReference>
<evidence type="ECO:0000256" key="1">
    <source>
        <dbReference type="ARBA" id="ARBA00004141"/>
    </source>
</evidence>
<evidence type="ECO:0000256" key="4">
    <source>
        <dbReference type="ARBA" id="ARBA00010815"/>
    </source>
</evidence>
<dbReference type="OMA" id="GFKTWLF"/>
<keyword evidence="8" id="KW-0949">S-adenosyl-L-methionine</keyword>
<keyword evidence="10" id="KW-0746">Sphingolipid metabolism</keyword>
<dbReference type="PANTHER" id="PTHR45197:SF1">
    <property type="entry name" value="SPHINGOLIPID C9-METHYLTRANSFERASE A-RELATED"/>
    <property type="match status" value="1"/>
</dbReference>
<keyword evidence="7 15" id="KW-0808">Transferase</keyword>
<evidence type="ECO:0000313" key="16">
    <source>
        <dbReference type="Proteomes" id="UP000070544"/>
    </source>
</evidence>
<dbReference type="GO" id="GO:0008168">
    <property type="term" value="F:methyltransferase activity"/>
    <property type="evidence" value="ECO:0007669"/>
    <property type="project" value="UniProtKB-KW"/>
</dbReference>
<protein>
    <recommendedName>
        <fullName evidence="14">sphingolipid C(9)-methyltransferase</fullName>
        <ecNumber evidence="14">2.1.1.317</ecNumber>
    </recommendedName>
</protein>
<accession>A0A139ADD6</accession>
<evidence type="ECO:0000256" key="13">
    <source>
        <dbReference type="ARBA" id="ARBA00023136"/>
    </source>
</evidence>
<evidence type="ECO:0000256" key="3">
    <source>
        <dbReference type="ARBA" id="ARBA00004991"/>
    </source>
</evidence>
<reference evidence="15 16" key="1">
    <citation type="journal article" date="2015" name="Genome Biol. Evol.">
        <title>Phylogenomic analyses indicate that early fungi evolved digesting cell walls of algal ancestors of land plants.</title>
        <authorList>
            <person name="Chang Y."/>
            <person name="Wang S."/>
            <person name="Sekimoto S."/>
            <person name="Aerts A.L."/>
            <person name="Choi C."/>
            <person name="Clum A."/>
            <person name="LaButti K.M."/>
            <person name="Lindquist E.A."/>
            <person name="Yee Ngan C."/>
            <person name="Ohm R.A."/>
            <person name="Salamov A.A."/>
            <person name="Grigoriev I.V."/>
            <person name="Spatafora J.W."/>
            <person name="Berbee M.L."/>
        </authorList>
    </citation>
    <scope>NUCLEOTIDE SEQUENCE [LARGE SCALE GENOMIC DNA]</scope>
    <source>
        <strain evidence="15 16">JEL478</strain>
    </source>
</reference>
<dbReference type="Pfam" id="PF02353">
    <property type="entry name" value="CMAS"/>
    <property type="match status" value="1"/>
</dbReference>
<proteinExistence type="inferred from homology"/>
<dbReference type="GO" id="GO:0032259">
    <property type="term" value="P:methylation"/>
    <property type="evidence" value="ECO:0007669"/>
    <property type="project" value="UniProtKB-KW"/>
</dbReference>
<name>A0A139ADD6_GONPJ</name>
<dbReference type="AlphaFoldDB" id="A0A139ADD6"/>
<comment type="similarity">
    <text evidence="4">Belongs to the CFA/CMAS family.</text>
</comment>
<keyword evidence="12" id="KW-0443">Lipid metabolism</keyword>
<evidence type="ECO:0000256" key="9">
    <source>
        <dbReference type="ARBA" id="ARBA00022692"/>
    </source>
</evidence>
<keyword evidence="6 15" id="KW-0489">Methyltransferase</keyword>
<keyword evidence="9" id="KW-0812">Transmembrane</keyword>
<dbReference type="GO" id="GO:0016020">
    <property type="term" value="C:membrane"/>
    <property type="evidence" value="ECO:0007669"/>
    <property type="project" value="UniProtKB-SubCell"/>
</dbReference>
<comment type="pathway">
    <text evidence="2">Lipid metabolism; sphingolipid metabolism.</text>
</comment>
<dbReference type="EMBL" id="KQ965769">
    <property type="protein sequence ID" value="KXS14433.1"/>
    <property type="molecule type" value="Genomic_DNA"/>
</dbReference>
<evidence type="ECO:0000256" key="10">
    <source>
        <dbReference type="ARBA" id="ARBA00022919"/>
    </source>
</evidence>
<dbReference type="EC" id="2.1.1.317" evidence="14"/>
<dbReference type="SUPFAM" id="SSF53335">
    <property type="entry name" value="S-adenosyl-L-methionine-dependent methyltransferases"/>
    <property type="match status" value="1"/>
</dbReference>
<keyword evidence="5" id="KW-0444">Lipid biosynthesis</keyword>
<comment type="pathway">
    <text evidence="3">Sphingolipid metabolism.</text>
</comment>
<dbReference type="OrthoDB" id="412182at2759"/>
<organism evidence="15 16">
    <name type="scientific">Gonapodya prolifera (strain JEL478)</name>
    <name type="common">Monoblepharis prolifera</name>
    <dbReference type="NCBI Taxonomy" id="1344416"/>
    <lineage>
        <taxon>Eukaryota</taxon>
        <taxon>Fungi</taxon>
        <taxon>Fungi incertae sedis</taxon>
        <taxon>Chytridiomycota</taxon>
        <taxon>Chytridiomycota incertae sedis</taxon>
        <taxon>Monoblepharidomycetes</taxon>
        <taxon>Monoblepharidales</taxon>
        <taxon>Gonapodyaceae</taxon>
        <taxon>Gonapodya</taxon>
    </lineage>
</organism>
<evidence type="ECO:0000256" key="6">
    <source>
        <dbReference type="ARBA" id="ARBA00022603"/>
    </source>
</evidence>
<keyword evidence="13" id="KW-0472">Membrane</keyword>
<gene>
    <name evidence="15" type="ORF">M427DRAFT_112609</name>
</gene>
<evidence type="ECO:0000256" key="2">
    <source>
        <dbReference type="ARBA" id="ARBA00004760"/>
    </source>
</evidence>
<dbReference type="InterPro" id="IPR052290">
    <property type="entry name" value="Sphingo_C9-MT"/>
</dbReference>
<dbReference type="InterPro" id="IPR029063">
    <property type="entry name" value="SAM-dependent_MTases_sf"/>
</dbReference>